<evidence type="ECO:0000256" key="3">
    <source>
        <dbReference type="ARBA" id="ARBA00038295"/>
    </source>
</evidence>
<dbReference type="CDD" id="cd23159">
    <property type="entry name" value="Prefoldin_URI1"/>
    <property type="match status" value="1"/>
</dbReference>
<feature type="region of interest" description="Disordered" evidence="4">
    <location>
        <begin position="145"/>
        <end position="209"/>
    </location>
</feature>
<dbReference type="Proteomes" id="UP001187531">
    <property type="component" value="Unassembled WGS sequence"/>
</dbReference>
<evidence type="ECO:0000256" key="2">
    <source>
        <dbReference type="ARBA" id="ARBA00023242"/>
    </source>
</evidence>
<dbReference type="InterPro" id="IPR009053">
    <property type="entry name" value="Prefoldin"/>
</dbReference>
<sequence length="523" mass="60194">MNSSYMELNSEGKQTRFATEQDRWVHECEESLDTITRHKEDLVALRSRLSTLPDVLKHDVMVPLSSVAFVPGQIVKTNEVFVFIGDGYFLNRSAKQACAIADRRLKRYEEEIEKLKKEVQRRRDWQAKTAELYREKTEVFTLEEHVTEEEFQRSKEERRKRMEEAKRARPKEEPLDHASCMARLEELERLEEEENETDKEYSGDDGENLLVIDESSDSATDATDEEEEPGFLYYPRDEKADATELPDSSTIETGQRIGVKHLEADNLLDGLSKRFQISEDKKIKGLEKEEELFNVEFRIDHEDPHLVERNLNVESDQAKVSNSAYLNLAPELMNGAPQFEVQLKSATFQASTSENSHLLKEENLEEGSVEHRHRKPAKKSVRWSSELNEVNLISTSDVSVQPQVRSFTPSVVPFEKPVQSNVISSPSDIYKLFEDRPHTSMKARGQDRTLELEHALETSEDVDLEARMEVEDLAEQILSSENTTGMAVSEHVIERSGQELEKQEIASSSQRRVSKFKQSRTKI</sequence>
<feature type="compositionally biased region" description="Basic and acidic residues" evidence="4">
    <location>
        <begin position="494"/>
        <end position="504"/>
    </location>
</feature>
<dbReference type="SUPFAM" id="SSF46579">
    <property type="entry name" value="Prefoldin"/>
    <property type="match status" value="1"/>
</dbReference>
<comment type="similarity">
    <text evidence="3">Belongs to the RNA polymerase II subunit 5-mediating protein family.</text>
</comment>
<feature type="compositionally biased region" description="Basic residues" evidence="4">
    <location>
        <begin position="371"/>
        <end position="380"/>
    </location>
</feature>
<evidence type="ECO:0000313" key="5">
    <source>
        <dbReference type="EMBL" id="KAK2723885.1"/>
    </source>
</evidence>
<feature type="compositionally biased region" description="Basic residues" evidence="4">
    <location>
        <begin position="512"/>
        <end position="523"/>
    </location>
</feature>
<name>A0AA88LJ99_ARTSF</name>
<dbReference type="GO" id="GO:0019212">
    <property type="term" value="F:phosphatase inhibitor activity"/>
    <property type="evidence" value="ECO:0007669"/>
    <property type="project" value="TreeGrafter"/>
</dbReference>
<evidence type="ECO:0000313" key="6">
    <source>
        <dbReference type="Proteomes" id="UP001187531"/>
    </source>
</evidence>
<evidence type="ECO:0008006" key="7">
    <source>
        <dbReference type="Google" id="ProtNLM"/>
    </source>
</evidence>
<dbReference type="GO" id="GO:0000122">
    <property type="term" value="P:negative regulation of transcription by RNA polymerase II"/>
    <property type="evidence" value="ECO:0007669"/>
    <property type="project" value="TreeGrafter"/>
</dbReference>
<keyword evidence="6" id="KW-1185">Reference proteome</keyword>
<dbReference type="Pfam" id="PF02996">
    <property type="entry name" value="Prefoldin"/>
    <property type="match status" value="1"/>
</dbReference>
<dbReference type="EMBL" id="JAVRJZ010000004">
    <property type="protein sequence ID" value="KAK2723885.1"/>
    <property type="molecule type" value="Genomic_DNA"/>
</dbReference>
<dbReference type="GO" id="GO:0005634">
    <property type="term" value="C:nucleus"/>
    <property type="evidence" value="ECO:0007669"/>
    <property type="project" value="UniProtKB-SubCell"/>
</dbReference>
<dbReference type="GO" id="GO:0003714">
    <property type="term" value="F:transcription corepressor activity"/>
    <property type="evidence" value="ECO:0007669"/>
    <property type="project" value="TreeGrafter"/>
</dbReference>
<evidence type="ECO:0000256" key="4">
    <source>
        <dbReference type="SAM" id="MobiDB-lite"/>
    </source>
</evidence>
<keyword evidence="2" id="KW-0539">Nucleus</keyword>
<dbReference type="InterPro" id="IPR052255">
    <property type="entry name" value="RNA_pol_II_subunit5-mediator"/>
</dbReference>
<dbReference type="InterPro" id="IPR004127">
    <property type="entry name" value="Prefoldin_subunit_alpha"/>
</dbReference>
<dbReference type="GO" id="GO:0003682">
    <property type="term" value="F:chromatin binding"/>
    <property type="evidence" value="ECO:0007669"/>
    <property type="project" value="TreeGrafter"/>
</dbReference>
<accession>A0AA88LJ99</accession>
<reference evidence="5" key="1">
    <citation type="submission" date="2023-07" db="EMBL/GenBank/DDBJ databases">
        <title>Chromosome-level genome assembly of Artemia franciscana.</title>
        <authorList>
            <person name="Jo E."/>
        </authorList>
    </citation>
    <scope>NUCLEOTIDE SEQUENCE</scope>
    <source>
        <tissue evidence="5">Whole body</tissue>
    </source>
</reference>
<evidence type="ECO:0000256" key="1">
    <source>
        <dbReference type="ARBA" id="ARBA00004123"/>
    </source>
</evidence>
<organism evidence="5 6">
    <name type="scientific">Artemia franciscana</name>
    <name type="common">Brine shrimp</name>
    <name type="synonym">Artemia sanfranciscana</name>
    <dbReference type="NCBI Taxonomy" id="6661"/>
    <lineage>
        <taxon>Eukaryota</taxon>
        <taxon>Metazoa</taxon>
        <taxon>Ecdysozoa</taxon>
        <taxon>Arthropoda</taxon>
        <taxon>Crustacea</taxon>
        <taxon>Branchiopoda</taxon>
        <taxon>Anostraca</taxon>
        <taxon>Artemiidae</taxon>
        <taxon>Artemia</taxon>
    </lineage>
</organism>
<dbReference type="Gene3D" id="1.10.287.370">
    <property type="match status" value="1"/>
</dbReference>
<feature type="region of interest" description="Disordered" evidence="4">
    <location>
        <begin position="494"/>
        <end position="523"/>
    </location>
</feature>
<dbReference type="AlphaFoldDB" id="A0AA88LJ99"/>
<comment type="caution">
    <text evidence="5">The sequence shown here is derived from an EMBL/GenBank/DDBJ whole genome shotgun (WGS) entry which is preliminary data.</text>
</comment>
<feature type="compositionally biased region" description="Acidic residues" evidence="4">
    <location>
        <begin position="188"/>
        <end position="207"/>
    </location>
</feature>
<comment type="subcellular location">
    <subcellularLocation>
        <location evidence="1">Nucleus</location>
    </subcellularLocation>
</comment>
<feature type="compositionally biased region" description="Basic and acidic residues" evidence="4">
    <location>
        <begin position="145"/>
        <end position="176"/>
    </location>
</feature>
<feature type="region of interest" description="Disordered" evidence="4">
    <location>
        <begin position="352"/>
        <end position="380"/>
    </location>
</feature>
<gene>
    <name evidence="5" type="ORF">QYM36_002294</name>
</gene>
<proteinExistence type="inferred from homology"/>
<dbReference type="PANTHER" id="PTHR15111">
    <property type="entry name" value="RNA POLYMERASE II SUBUNIT 5-MEDIATING PROTEIN NNX3"/>
    <property type="match status" value="1"/>
</dbReference>
<dbReference type="PANTHER" id="PTHR15111:SF0">
    <property type="entry name" value="UNCONVENTIONAL PREFOLDIN RPB5 INTERACTOR 1"/>
    <property type="match status" value="1"/>
</dbReference>
<protein>
    <recommendedName>
        <fullName evidence="7">Unconventional prefoldin RPB5 interactor</fullName>
    </recommendedName>
</protein>